<name>A0A822XVS3_NELNU</name>
<dbReference type="AlphaFoldDB" id="A0A822XVS3"/>
<accession>A0A822XVS3</accession>
<protein>
    <submittedName>
        <fullName evidence="2">Uncharacterized protein</fullName>
    </submittedName>
</protein>
<organism evidence="2 3">
    <name type="scientific">Nelumbo nucifera</name>
    <name type="common">Sacred lotus</name>
    <dbReference type="NCBI Taxonomy" id="4432"/>
    <lineage>
        <taxon>Eukaryota</taxon>
        <taxon>Viridiplantae</taxon>
        <taxon>Streptophyta</taxon>
        <taxon>Embryophyta</taxon>
        <taxon>Tracheophyta</taxon>
        <taxon>Spermatophyta</taxon>
        <taxon>Magnoliopsida</taxon>
        <taxon>Proteales</taxon>
        <taxon>Nelumbonaceae</taxon>
        <taxon>Nelumbo</taxon>
    </lineage>
</organism>
<evidence type="ECO:0000313" key="2">
    <source>
        <dbReference type="EMBL" id="DAD24440.1"/>
    </source>
</evidence>
<comment type="caution">
    <text evidence="2">The sequence shown here is derived from an EMBL/GenBank/DDBJ whole genome shotgun (WGS) entry which is preliminary data.</text>
</comment>
<sequence length="133" mass="14214">MCRGCRRRRDVIVVERKLDEPVNDGEKGMPGVRSSGGFEGRFVELEGAIKVFEEKGKIFLEFERGPVEASEDKANGVSDVFGRGERGFEDGGEGLGGEVGVDDADGGGLMDAIVMGPAGARPIPMEELEGRLL</sequence>
<reference evidence="2 3" key="1">
    <citation type="journal article" date="2020" name="Mol. Biol. Evol.">
        <title>Distinct Expression and Methylation Patterns for Genes with Different Fates following a Single Whole-Genome Duplication in Flowering Plants.</title>
        <authorList>
            <person name="Shi T."/>
            <person name="Rahmani R.S."/>
            <person name="Gugger P.F."/>
            <person name="Wang M."/>
            <person name="Li H."/>
            <person name="Zhang Y."/>
            <person name="Li Z."/>
            <person name="Wang Q."/>
            <person name="Van de Peer Y."/>
            <person name="Marchal K."/>
            <person name="Chen J."/>
        </authorList>
    </citation>
    <scope>NUCLEOTIDE SEQUENCE [LARGE SCALE GENOMIC DNA]</scope>
    <source>
        <tissue evidence="2">Leaf</tissue>
    </source>
</reference>
<evidence type="ECO:0000256" key="1">
    <source>
        <dbReference type="SAM" id="MobiDB-lite"/>
    </source>
</evidence>
<proteinExistence type="predicted"/>
<dbReference type="Proteomes" id="UP000607653">
    <property type="component" value="Unassembled WGS sequence"/>
</dbReference>
<dbReference type="EMBL" id="DUZY01000001">
    <property type="protein sequence ID" value="DAD24440.1"/>
    <property type="molecule type" value="Genomic_DNA"/>
</dbReference>
<gene>
    <name evidence="2" type="ORF">HUJ06_025905</name>
</gene>
<keyword evidence="3" id="KW-1185">Reference proteome</keyword>
<evidence type="ECO:0000313" key="3">
    <source>
        <dbReference type="Proteomes" id="UP000607653"/>
    </source>
</evidence>
<feature type="region of interest" description="Disordered" evidence="1">
    <location>
        <begin position="71"/>
        <end position="102"/>
    </location>
</feature>